<feature type="domain" description="GtrA/DPMS transmembrane" evidence="10">
    <location>
        <begin position="252"/>
        <end position="371"/>
    </location>
</feature>
<dbReference type="GO" id="GO:0004582">
    <property type="term" value="F:dolichyl-phosphate beta-D-mannosyltransferase activity"/>
    <property type="evidence" value="ECO:0007669"/>
    <property type="project" value="InterPro"/>
</dbReference>
<dbReference type="GO" id="GO:0000271">
    <property type="term" value="P:polysaccharide biosynthetic process"/>
    <property type="evidence" value="ECO:0007669"/>
    <property type="project" value="InterPro"/>
</dbReference>
<evidence type="ECO:0000256" key="1">
    <source>
        <dbReference type="ARBA" id="ARBA00004141"/>
    </source>
</evidence>
<gene>
    <name evidence="11" type="ORF">A2153_05530</name>
</gene>
<evidence type="ECO:0000256" key="8">
    <source>
        <dbReference type="SAM" id="Phobius"/>
    </source>
</evidence>
<evidence type="ECO:0000256" key="6">
    <source>
        <dbReference type="ARBA" id="ARBA00022989"/>
    </source>
</evidence>
<evidence type="ECO:0008006" key="13">
    <source>
        <dbReference type="Google" id="ProtNLM"/>
    </source>
</evidence>
<dbReference type="GO" id="GO:0016020">
    <property type="term" value="C:membrane"/>
    <property type="evidence" value="ECO:0007669"/>
    <property type="project" value="UniProtKB-SubCell"/>
</dbReference>
<sequence length="376" mass="43149">MKIAHIIPTYNEKDNIGLMIGTIFRIGRKYRSWQNYVIVVDDQSPDGTSSIVKKYQQKNKNIFLLLKKKEGLGRALVTGYQFAVNKVKADVVIPNDADFQWDPEDYPKLVKKIGQGFDVVVASRHVAGSKVVGWNWFRKLNHDISNSLLAWLVAGVHEVRDHAGNFKAIRVKNCLDRIPLVKMKNAGFSFQLHILYELSKIGVKFTEVPVTFKERRLGVSKIGFNRYYIRDIFEYIKSSIIIRIDRSERFFKYGVVGIVGLILQTLLSKLLVSLNIEPFIAVSVGAEAAIASNFLMNNYWTFNKHVISGMDLINKFIQFNAASIGAVIIQGIVVFFGTLIFGKKAWFWSMIFAVFILVIPYSYFIYNRYIWKTHEH</sequence>
<keyword evidence="5 8" id="KW-0812">Transmembrane</keyword>
<dbReference type="PANTHER" id="PTHR43398">
    <property type="entry name" value="DOLICHOL-PHOSPHATE MANNOSYLTRANSFERASE SUBUNIT 1"/>
    <property type="match status" value="1"/>
</dbReference>
<keyword evidence="4" id="KW-0808">Transferase</keyword>
<dbReference type="InterPro" id="IPR007267">
    <property type="entry name" value="GtrA_DPMS_TM"/>
</dbReference>
<dbReference type="Proteomes" id="UP000177396">
    <property type="component" value="Unassembled WGS sequence"/>
</dbReference>
<evidence type="ECO:0000256" key="4">
    <source>
        <dbReference type="ARBA" id="ARBA00022679"/>
    </source>
</evidence>
<feature type="transmembrane region" description="Helical" evidence="8">
    <location>
        <begin position="279"/>
        <end position="300"/>
    </location>
</feature>
<dbReference type="Pfam" id="PF00535">
    <property type="entry name" value="Glycos_transf_2"/>
    <property type="match status" value="1"/>
</dbReference>
<feature type="transmembrane region" description="Helical" evidence="8">
    <location>
        <begin position="321"/>
        <end position="340"/>
    </location>
</feature>
<feature type="transmembrane region" description="Helical" evidence="8">
    <location>
        <begin position="346"/>
        <end position="366"/>
    </location>
</feature>
<feature type="domain" description="Glycosyltransferase 2-like" evidence="9">
    <location>
        <begin position="6"/>
        <end position="139"/>
    </location>
</feature>
<evidence type="ECO:0000256" key="3">
    <source>
        <dbReference type="ARBA" id="ARBA00022676"/>
    </source>
</evidence>
<feature type="transmembrane region" description="Helical" evidence="8">
    <location>
        <begin position="250"/>
        <end position="267"/>
    </location>
</feature>
<organism evidence="11 12">
    <name type="scientific">Candidatus Gottesmanbacteria bacterium RBG_16_38_7b</name>
    <dbReference type="NCBI Taxonomy" id="1798372"/>
    <lineage>
        <taxon>Bacteria</taxon>
        <taxon>Candidatus Gottesmaniibacteriota</taxon>
    </lineage>
</organism>
<dbReference type="InterPro" id="IPR039528">
    <property type="entry name" value="DPM1-like"/>
</dbReference>
<comment type="caution">
    <text evidence="11">The sequence shown here is derived from an EMBL/GenBank/DDBJ whole genome shotgun (WGS) entry which is preliminary data.</text>
</comment>
<evidence type="ECO:0000256" key="7">
    <source>
        <dbReference type="ARBA" id="ARBA00023136"/>
    </source>
</evidence>
<evidence type="ECO:0000313" key="12">
    <source>
        <dbReference type="Proteomes" id="UP000177396"/>
    </source>
</evidence>
<accession>A0A1F5YJC9</accession>
<comment type="similarity">
    <text evidence="2">Belongs to the glycosyltransferase 2 family.</text>
</comment>
<keyword evidence="6 8" id="KW-1133">Transmembrane helix</keyword>
<dbReference type="SUPFAM" id="SSF53448">
    <property type="entry name" value="Nucleotide-diphospho-sugar transferases"/>
    <property type="match status" value="1"/>
</dbReference>
<reference evidence="11 12" key="1">
    <citation type="journal article" date="2016" name="Nat. Commun.">
        <title>Thousands of microbial genomes shed light on interconnected biogeochemical processes in an aquifer system.</title>
        <authorList>
            <person name="Anantharaman K."/>
            <person name="Brown C.T."/>
            <person name="Hug L.A."/>
            <person name="Sharon I."/>
            <person name="Castelle C.J."/>
            <person name="Probst A.J."/>
            <person name="Thomas B.C."/>
            <person name="Singh A."/>
            <person name="Wilkins M.J."/>
            <person name="Karaoz U."/>
            <person name="Brodie E.L."/>
            <person name="Williams K.H."/>
            <person name="Hubbard S.S."/>
            <person name="Banfield J.F."/>
        </authorList>
    </citation>
    <scope>NUCLEOTIDE SEQUENCE [LARGE SCALE GENOMIC DNA]</scope>
</reference>
<dbReference type="Gene3D" id="3.90.550.10">
    <property type="entry name" value="Spore Coat Polysaccharide Biosynthesis Protein SpsA, Chain A"/>
    <property type="match status" value="1"/>
</dbReference>
<keyword evidence="3" id="KW-0328">Glycosyltransferase</keyword>
<name>A0A1F5YJC9_9BACT</name>
<evidence type="ECO:0000259" key="10">
    <source>
        <dbReference type="Pfam" id="PF04138"/>
    </source>
</evidence>
<evidence type="ECO:0000256" key="2">
    <source>
        <dbReference type="ARBA" id="ARBA00006739"/>
    </source>
</evidence>
<dbReference type="PANTHER" id="PTHR43398:SF1">
    <property type="entry name" value="DOLICHOL-PHOSPHATE MANNOSYLTRANSFERASE SUBUNIT 1"/>
    <property type="match status" value="1"/>
</dbReference>
<evidence type="ECO:0000256" key="5">
    <source>
        <dbReference type="ARBA" id="ARBA00022692"/>
    </source>
</evidence>
<dbReference type="Pfam" id="PF04138">
    <property type="entry name" value="GtrA_DPMS_TM"/>
    <property type="match status" value="1"/>
</dbReference>
<evidence type="ECO:0000259" key="9">
    <source>
        <dbReference type="Pfam" id="PF00535"/>
    </source>
</evidence>
<evidence type="ECO:0000313" key="11">
    <source>
        <dbReference type="EMBL" id="OGG00281.1"/>
    </source>
</evidence>
<proteinExistence type="inferred from homology"/>
<dbReference type="AlphaFoldDB" id="A0A1F5YJC9"/>
<protein>
    <recommendedName>
        <fullName evidence="13">Glycosyltransferase 2-like domain-containing protein</fullName>
    </recommendedName>
</protein>
<keyword evidence="7 8" id="KW-0472">Membrane</keyword>
<dbReference type="InterPro" id="IPR029044">
    <property type="entry name" value="Nucleotide-diphossugar_trans"/>
</dbReference>
<dbReference type="InterPro" id="IPR001173">
    <property type="entry name" value="Glyco_trans_2-like"/>
</dbReference>
<dbReference type="EMBL" id="MFJB01000026">
    <property type="protein sequence ID" value="OGG00281.1"/>
    <property type="molecule type" value="Genomic_DNA"/>
</dbReference>
<comment type="subcellular location">
    <subcellularLocation>
        <location evidence="1">Membrane</location>
        <topology evidence="1">Multi-pass membrane protein</topology>
    </subcellularLocation>
</comment>